<organism evidence="2 3">
    <name type="scientific">Granulosicoccus antarcticus IMCC3135</name>
    <dbReference type="NCBI Taxonomy" id="1192854"/>
    <lineage>
        <taxon>Bacteria</taxon>
        <taxon>Pseudomonadati</taxon>
        <taxon>Pseudomonadota</taxon>
        <taxon>Gammaproteobacteria</taxon>
        <taxon>Chromatiales</taxon>
        <taxon>Granulosicoccaceae</taxon>
        <taxon>Granulosicoccus</taxon>
    </lineage>
</organism>
<sequence length="103" mass="11251">MPGGKVRVATLDSAVVGMVATSHDEGLDWIDHLYVAPDLVGKGIGTSLLRDALGGLGRPVRLWTFQDNHGARRFYKRNGFGELELTNGENNEEKCPDVLCELL</sequence>
<dbReference type="KEGG" id="gai:IMCC3135_18090"/>
<dbReference type="OrthoDB" id="273614at2"/>
<dbReference type="PANTHER" id="PTHR43617:SF34">
    <property type="entry name" value="PUTATIVE-RELATED"/>
    <property type="match status" value="1"/>
</dbReference>
<feature type="domain" description="N-acetyltransferase" evidence="1">
    <location>
        <begin position="1"/>
        <end position="103"/>
    </location>
</feature>
<gene>
    <name evidence="2" type="ORF">IMCC3135_18090</name>
</gene>
<dbReference type="SUPFAM" id="SSF55729">
    <property type="entry name" value="Acyl-CoA N-acyltransferases (Nat)"/>
    <property type="match status" value="1"/>
</dbReference>
<dbReference type="PROSITE" id="PS51186">
    <property type="entry name" value="GNAT"/>
    <property type="match status" value="1"/>
</dbReference>
<proteinExistence type="predicted"/>
<keyword evidence="3" id="KW-1185">Reference proteome</keyword>
<dbReference type="PANTHER" id="PTHR43617">
    <property type="entry name" value="L-AMINO ACID N-ACETYLTRANSFERASE"/>
    <property type="match status" value="1"/>
</dbReference>
<dbReference type="EMBL" id="CP018632">
    <property type="protein sequence ID" value="ASJ73697.1"/>
    <property type="molecule type" value="Genomic_DNA"/>
</dbReference>
<dbReference type="InterPro" id="IPR000182">
    <property type="entry name" value="GNAT_dom"/>
</dbReference>
<reference evidence="2 3" key="1">
    <citation type="submission" date="2016-12" db="EMBL/GenBank/DDBJ databases">
        <authorList>
            <person name="Song W.-J."/>
            <person name="Kurnit D.M."/>
        </authorList>
    </citation>
    <scope>NUCLEOTIDE SEQUENCE [LARGE SCALE GENOMIC DNA]</scope>
    <source>
        <strain evidence="2 3">IMCC3135</strain>
    </source>
</reference>
<evidence type="ECO:0000259" key="1">
    <source>
        <dbReference type="PROSITE" id="PS51186"/>
    </source>
</evidence>
<dbReference type="CDD" id="cd04301">
    <property type="entry name" value="NAT_SF"/>
    <property type="match status" value="1"/>
</dbReference>
<dbReference type="AlphaFoldDB" id="A0A2Z2P0H8"/>
<dbReference type="Proteomes" id="UP000250079">
    <property type="component" value="Chromosome"/>
</dbReference>
<dbReference type="GO" id="GO:0016747">
    <property type="term" value="F:acyltransferase activity, transferring groups other than amino-acyl groups"/>
    <property type="evidence" value="ECO:0007669"/>
    <property type="project" value="InterPro"/>
</dbReference>
<dbReference type="Gene3D" id="3.40.630.30">
    <property type="match status" value="1"/>
</dbReference>
<accession>A0A2Z2P0H8</accession>
<dbReference type="Pfam" id="PF13508">
    <property type="entry name" value="Acetyltransf_7"/>
    <property type="match status" value="1"/>
</dbReference>
<name>A0A2Z2P0H8_9GAMM</name>
<dbReference type="InterPro" id="IPR016181">
    <property type="entry name" value="Acyl_CoA_acyltransferase"/>
</dbReference>
<evidence type="ECO:0000313" key="3">
    <source>
        <dbReference type="Proteomes" id="UP000250079"/>
    </source>
</evidence>
<protein>
    <recommendedName>
        <fullName evidence="1">N-acetyltransferase domain-containing protein</fullName>
    </recommendedName>
</protein>
<dbReference type="InterPro" id="IPR050276">
    <property type="entry name" value="MshD_Acetyltransferase"/>
</dbReference>
<evidence type="ECO:0000313" key="2">
    <source>
        <dbReference type="EMBL" id="ASJ73697.1"/>
    </source>
</evidence>